<name>A0A085W4C3_9BACT</name>
<reference evidence="3 4" key="1">
    <citation type="submission" date="2014-04" db="EMBL/GenBank/DDBJ databases">
        <title>Genome assembly of Hyalangium minutum DSM 14724.</title>
        <authorList>
            <person name="Sharma G."/>
            <person name="Subramanian S."/>
        </authorList>
    </citation>
    <scope>NUCLEOTIDE SEQUENCE [LARGE SCALE GENOMIC DNA]</scope>
    <source>
        <strain evidence="3 4">DSM 14724</strain>
    </source>
</reference>
<evidence type="ECO:0000256" key="2">
    <source>
        <dbReference type="SAM" id="SignalP"/>
    </source>
</evidence>
<protein>
    <recommendedName>
        <fullName evidence="5">Lipoprotein</fullName>
    </recommendedName>
</protein>
<feature type="signal peptide" evidence="2">
    <location>
        <begin position="1"/>
        <end position="23"/>
    </location>
</feature>
<dbReference type="STRING" id="394096.DB31_3970"/>
<feature type="chain" id="PRO_5001799371" description="Lipoprotein" evidence="2">
    <location>
        <begin position="24"/>
        <end position="166"/>
    </location>
</feature>
<evidence type="ECO:0008006" key="5">
    <source>
        <dbReference type="Google" id="ProtNLM"/>
    </source>
</evidence>
<comment type="caution">
    <text evidence="3">The sequence shown here is derived from an EMBL/GenBank/DDBJ whole genome shotgun (WGS) entry which is preliminary data.</text>
</comment>
<dbReference type="AlphaFoldDB" id="A0A085W4C3"/>
<gene>
    <name evidence="3" type="ORF">DB31_3970</name>
</gene>
<proteinExistence type="predicted"/>
<keyword evidence="4" id="KW-1185">Reference proteome</keyword>
<accession>A0A085W4C3</accession>
<evidence type="ECO:0000313" key="4">
    <source>
        <dbReference type="Proteomes" id="UP000028725"/>
    </source>
</evidence>
<dbReference type="EMBL" id="JMCB01000021">
    <property type="protein sequence ID" value="KFE62536.1"/>
    <property type="molecule type" value="Genomic_DNA"/>
</dbReference>
<organism evidence="3 4">
    <name type="scientific">Hyalangium minutum</name>
    <dbReference type="NCBI Taxonomy" id="394096"/>
    <lineage>
        <taxon>Bacteria</taxon>
        <taxon>Pseudomonadati</taxon>
        <taxon>Myxococcota</taxon>
        <taxon>Myxococcia</taxon>
        <taxon>Myxococcales</taxon>
        <taxon>Cystobacterineae</taxon>
        <taxon>Archangiaceae</taxon>
        <taxon>Hyalangium</taxon>
    </lineage>
</organism>
<sequence>MALKTGIFSLALGALLLSTSAMADDNQFQAQHHRDDQGFRGGHRRDDRRDDRWNDQDRQYGRPVYGHVHSSACRHGAQPTSPQNQQGRYELRQVQQWVPGRYEQVWVPQDCHYKPRRGTTQCRGGYYDQRWVEGYYQVAEQWVWVPHHWNRGTGPEWGTPVNYYYQ</sequence>
<feature type="compositionally biased region" description="Basic and acidic residues" evidence="1">
    <location>
        <begin position="32"/>
        <end position="60"/>
    </location>
</feature>
<feature type="region of interest" description="Disordered" evidence="1">
    <location>
        <begin position="28"/>
        <end position="61"/>
    </location>
</feature>
<dbReference type="OrthoDB" id="5525386at2"/>
<evidence type="ECO:0000256" key="1">
    <source>
        <dbReference type="SAM" id="MobiDB-lite"/>
    </source>
</evidence>
<dbReference type="Proteomes" id="UP000028725">
    <property type="component" value="Unassembled WGS sequence"/>
</dbReference>
<dbReference type="RefSeq" id="WP_044197297.1">
    <property type="nucleotide sequence ID" value="NZ_JMCB01000021.1"/>
</dbReference>
<evidence type="ECO:0000313" key="3">
    <source>
        <dbReference type="EMBL" id="KFE62536.1"/>
    </source>
</evidence>
<keyword evidence="2" id="KW-0732">Signal</keyword>